<name>A0ABY1SL68_9FLAO</name>
<organism evidence="1 2">
    <name type="scientific">Maribacter sedimenticola</name>
    <dbReference type="NCBI Taxonomy" id="228956"/>
    <lineage>
        <taxon>Bacteria</taxon>
        <taxon>Pseudomonadati</taxon>
        <taxon>Bacteroidota</taxon>
        <taxon>Flavobacteriia</taxon>
        <taxon>Flavobacteriales</taxon>
        <taxon>Flavobacteriaceae</taxon>
        <taxon>Maribacter</taxon>
    </lineage>
</organism>
<protein>
    <recommendedName>
        <fullName evidence="3">YgiT-type zinc finger domain-containing protein</fullName>
    </recommendedName>
</protein>
<proteinExistence type="predicted"/>
<evidence type="ECO:0000313" key="2">
    <source>
        <dbReference type="Proteomes" id="UP000198337"/>
    </source>
</evidence>
<sequence length="119" mass="14224">MTDREIAFFFTYRQTEFMPESQEKVRTELKKRNLGNLQVMDLINQKVKISLDNCPRCQSSDFMQIKDTDLRSYGYGGYEVEINSRKCRICGYNAQKDKSLNWKVRLNKFLGKYNWTKLK</sequence>
<evidence type="ECO:0008006" key="3">
    <source>
        <dbReference type="Google" id="ProtNLM"/>
    </source>
</evidence>
<evidence type="ECO:0000313" key="1">
    <source>
        <dbReference type="EMBL" id="SNR74223.1"/>
    </source>
</evidence>
<comment type="caution">
    <text evidence="1">The sequence shown here is derived from an EMBL/GenBank/DDBJ whole genome shotgun (WGS) entry which is preliminary data.</text>
</comment>
<reference evidence="1 2" key="1">
    <citation type="submission" date="2017-06" db="EMBL/GenBank/DDBJ databases">
        <authorList>
            <person name="Varghese N."/>
            <person name="Submissions S."/>
        </authorList>
    </citation>
    <scope>NUCLEOTIDE SEQUENCE [LARGE SCALE GENOMIC DNA]</scope>
    <source>
        <strain evidence="1 2">DSM 19840</strain>
    </source>
</reference>
<keyword evidence="2" id="KW-1185">Reference proteome</keyword>
<gene>
    <name evidence="1" type="ORF">SAMN04488009_3534</name>
</gene>
<dbReference type="EMBL" id="FZNV01000008">
    <property type="protein sequence ID" value="SNR74223.1"/>
    <property type="molecule type" value="Genomic_DNA"/>
</dbReference>
<accession>A0ABY1SL68</accession>
<dbReference type="Proteomes" id="UP000198337">
    <property type="component" value="Unassembled WGS sequence"/>
</dbReference>